<evidence type="ECO:0000313" key="1">
    <source>
        <dbReference type="EMBL" id="MBC5724521.1"/>
    </source>
</evidence>
<dbReference type="Proteomes" id="UP000606499">
    <property type="component" value="Unassembled WGS sequence"/>
</dbReference>
<comment type="caution">
    <text evidence="1">The sequence shown here is derived from an EMBL/GenBank/DDBJ whole genome shotgun (WGS) entry which is preliminary data.</text>
</comment>
<reference evidence="1" key="1">
    <citation type="submission" date="2020-08" db="EMBL/GenBank/DDBJ databases">
        <title>Genome public.</title>
        <authorList>
            <person name="Liu C."/>
            <person name="Sun Q."/>
        </authorList>
    </citation>
    <scope>NUCLEOTIDE SEQUENCE</scope>
    <source>
        <strain evidence="1">NSJ-28</strain>
    </source>
</reference>
<sequence>MKDNEKHRDLYEQYKRLEEWQARKYTAACPLAVYVYQNGQQDPVAWVEDNQPVCAEGSMISVVIEGDQKIFLFYDNAQYGFRYVGNGAGNLDVTIQEFDQAGALARTVAYIALPLSVGQAYTSKGTKSEGGNDLLYDGVEANGR</sequence>
<dbReference type="RefSeq" id="WP_107630741.1">
    <property type="nucleotide sequence ID" value="NZ_JACOPL010000003.1"/>
</dbReference>
<protein>
    <submittedName>
        <fullName evidence="1">Uncharacterized protein</fullName>
    </submittedName>
</protein>
<gene>
    <name evidence="1" type="ORF">H8S45_03425</name>
</gene>
<proteinExistence type="predicted"/>
<dbReference type="EMBL" id="JACOPL010000003">
    <property type="protein sequence ID" value="MBC5724521.1"/>
    <property type="molecule type" value="Genomic_DNA"/>
</dbReference>
<dbReference type="AlphaFoldDB" id="A0A923LU70"/>
<organism evidence="1 2">
    <name type="scientific">Agathobaculum faecis</name>
    <dbReference type="NCBI Taxonomy" id="2763013"/>
    <lineage>
        <taxon>Bacteria</taxon>
        <taxon>Bacillati</taxon>
        <taxon>Bacillota</taxon>
        <taxon>Clostridia</taxon>
        <taxon>Eubacteriales</taxon>
        <taxon>Butyricicoccaceae</taxon>
        <taxon>Agathobaculum</taxon>
    </lineage>
</organism>
<keyword evidence="2" id="KW-1185">Reference proteome</keyword>
<accession>A0A923LU70</accession>
<name>A0A923LU70_9FIRM</name>
<evidence type="ECO:0000313" key="2">
    <source>
        <dbReference type="Proteomes" id="UP000606499"/>
    </source>
</evidence>